<organism evidence="1">
    <name type="scientific">Symploca sp. SIO1C4</name>
    <dbReference type="NCBI Taxonomy" id="2607765"/>
    <lineage>
        <taxon>Bacteria</taxon>
        <taxon>Bacillati</taxon>
        <taxon>Cyanobacteriota</taxon>
        <taxon>Cyanophyceae</taxon>
        <taxon>Coleofasciculales</taxon>
        <taxon>Coleofasciculaceae</taxon>
        <taxon>Symploca</taxon>
    </lineage>
</organism>
<accession>A0A6B3N7A5</accession>
<dbReference type="Gene3D" id="3.50.50.60">
    <property type="entry name" value="FAD/NAD(P)-binding domain"/>
    <property type="match status" value="1"/>
</dbReference>
<sequence>MTVDYDLIVIGGSTAAIYAAVKASRLKARVALVEPPDLTSCSGSQG</sequence>
<comment type="caution">
    <text evidence="1">The sequence shown here is derived from an EMBL/GenBank/DDBJ whole genome shotgun (WGS) entry which is preliminary data.</text>
</comment>
<dbReference type="AlphaFoldDB" id="A0A6B3N7A5"/>
<evidence type="ECO:0000313" key="1">
    <source>
        <dbReference type="EMBL" id="NER28999.1"/>
    </source>
</evidence>
<dbReference type="SUPFAM" id="SSF51905">
    <property type="entry name" value="FAD/NAD(P)-binding domain"/>
    <property type="match status" value="1"/>
</dbReference>
<protein>
    <submittedName>
        <fullName evidence="1">FAD-dependent oxidoreductase</fullName>
    </submittedName>
</protein>
<gene>
    <name evidence="1" type="ORF">F6J89_15505</name>
</gene>
<dbReference type="EMBL" id="JAAHFQ010000291">
    <property type="protein sequence ID" value="NER28999.1"/>
    <property type="molecule type" value="Genomic_DNA"/>
</dbReference>
<name>A0A6B3N7A5_9CYAN</name>
<dbReference type="InterPro" id="IPR036188">
    <property type="entry name" value="FAD/NAD-bd_sf"/>
</dbReference>
<feature type="non-terminal residue" evidence="1">
    <location>
        <position position="46"/>
    </location>
</feature>
<dbReference type="Pfam" id="PF12831">
    <property type="entry name" value="FAD_oxidored"/>
    <property type="match status" value="1"/>
</dbReference>
<reference evidence="1" key="1">
    <citation type="submission" date="2019-11" db="EMBL/GenBank/DDBJ databases">
        <title>Genomic insights into an expanded diversity of filamentous marine cyanobacteria reveals the extraordinary biosynthetic potential of Moorea and Okeania.</title>
        <authorList>
            <person name="Ferreira Leao T."/>
            <person name="Wang M."/>
            <person name="Moss N."/>
            <person name="Da Silva R."/>
            <person name="Sanders J."/>
            <person name="Nurk S."/>
            <person name="Gurevich A."/>
            <person name="Humphrey G."/>
            <person name="Reher R."/>
            <person name="Zhu Q."/>
            <person name="Belda-Ferre P."/>
            <person name="Glukhov E."/>
            <person name="Rex R."/>
            <person name="Dorrestein P.C."/>
            <person name="Knight R."/>
            <person name="Pevzner P."/>
            <person name="Gerwick W.H."/>
            <person name="Gerwick L."/>
        </authorList>
    </citation>
    <scope>NUCLEOTIDE SEQUENCE</scope>
    <source>
        <strain evidence="1">SIO1C4</strain>
    </source>
</reference>
<proteinExistence type="predicted"/>